<keyword evidence="4 11" id="KW-0240">DNA-directed RNA polymerase</keyword>
<evidence type="ECO:0000313" key="11">
    <source>
        <dbReference type="EMBL" id="RLJ69990.1"/>
    </source>
</evidence>
<evidence type="ECO:0000256" key="3">
    <source>
        <dbReference type="ARBA" id="ARBA00013725"/>
    </source>
</evidence>
<dbReference type="InterPro" id="IPR036161">
    <property type="entry name" value="RPB6/omega-like_sf"/>
</dbReference>
<evidence type="ECO:0000256" key="4">
    <source>
        <dbReference type="ARBA" id="ARBA00022478"/>
    </source>
</evidence>
<comment type="caution">
    <text evidence="11">The sequence shown here is derived from an EMBL/GenBank/DDBJ whole genome shotgun (WGS) entry which is preliminary data.</text>
</comment>
<dbReference type="Gene3D" id="3.90.940.10">
    <property type="match status" value="1"/>
</dbReference>
<evidence type="ECO:0000313" key="12">
    <source>
        <dbReference type="Proteomes" id="UP000267841"/>
    </source>
</evidence>
<evidence type="ECO:0000256" key="9">
    <source>
        <dbReference type="ARBA" id="ARBA00030998"/>
    </source>
</evidence>
<keyword evidence="12" id="KW-1185">Reference proteome</keyword>
<keyword evidence="6" id="KW-0548">Nucleotidyltransferase</keyword>
<dbReference type="SMART" id="SM01409">
    <property type="entry name" value="RNA_pol_Rpb6"/>
    <property type="match status" value="1"/>
</dbReference>
<dbReference type="EMBL" id="RCCJ01000001">
    <property type="protein sequence ID" value="RLJ69990.1"/>
    <property type="molecule type" value="Genomic_DNA"/>
</dbReference>
<evidence type="ECO:0000256" key="1">
    <source>
        <dbReference type="ARBA" id="ARBA00006711"/>
    </source>
</evidence>
<dbReference type="GO" id="GO:0006351">
    <property type="term" value="P:DNA-templated transcription"/>
    <property type="evidence" value="ECO:0007669"/>
    <property type="project" value="InterPro"/>
</dbReference>
<dbReference type="OrthoDB" id="15252at2"/>
<evidence type="ECO:0000256" key="6">
    <source>
        <dbReference type="ARBA" id="ARBA00022695"/>
    </source>
</evidence>
<sequence>MSRRPDIEGALKKVSSRYELVHAAVKRTLQLLQEGDDFFIRGERELIKKTFQSIEDIAKGKAKIVRRD</sequence>
<keyword evidence="7" id="KW-0804">Transcription</keyword>
<dbReference type="NCBIfam" id="TIGR00690">
    <property type="entry name" value="rpoZ"/>
    <property type="match status" value="1"/>
</dbReference>
<gene>
    <name evidence="11" type="ORF">BCF55_0251</name>
</gene>
<evidence type="ECO:0000256" key="7">
    <source>
        <dbReference type="ARBA" id="ARBA00023163"/>
    </source>
</evidence>
<proteinExistence type="inferred from homology"/>
<dbReference type="GO" id="GO:0003677">
    <property type="term" value="F:DNA binding"/>
    <property type="evidence" value="ECO:0007669"/>
    <property type="project" value="InterPro"/>
</dbReference>
<evidence type="ECO:0000256" key="8">
    <source>
        <dbReference type="ARBA" id="ARBA00029924"/>
    </source>
</evidence>
<dbReference type="InterPro" id="IPR006110">
    <property type="entry name" value="Pol_omega/Rpo6/RPB6"/>
</dbReference>
<dbReference type="GO" id="GO:0000428">
    <property type="term" value="C:DNA-directed RNA polymerase complex"/>
    <property type="evidence" value="ECO:0007669"/>
    <property type="project" value="UniProtKB-KW"/>
</dbReference>
<protein>
    <recommendedName>
        <fullName evidence="3">DNA-directed RNA polymerase subunit omega</fullName>
        <ecNumber evidence="2">2.7.7.6</ecNumber>
    </recommendedName>
    <alternativeName>
        <fullName evidence="9">RNA polymerase omega subunit</fullName>
    </alternativeName>
    <alternativeName>
        <fullName evidence="8">Transcriptase subunit omega</fullName>
    </alternativeName>
</protein>
<dbReference type="RefSeq" id="WP_121009015.1">
    <property type="nucleotide sequence ID" value="NZ_RCCJ01000001.1"/>
</dbReference>
<evidence type="ECO:0000256" key="2">
    <source>
        <dbReference type="ARBA" id="ARBA00012418"/>
    </source>
</evidence>
<evidence type="ECO:0000256" key="5">
    <source>
        <dbReference type="ARBA" id="ARBA00022679"/>
    </source>
</evidence>
<name>A0A497XPC7_9AQUI</name>
<comment type="catalytic activity">
    <reaction evidence="10">
        <text>RNA(n) + a ribonucleoside 5'-triphosphate = RNA(n+1) + diphosphate</text>
        <dbReference type="Rhea" id="RHEA:21248"/>
        <dbReference type="Rhea" id="RHEA-COMP:14527"/>
        <dbReference type="Rhea" id="RHEA-COMP:17342"/>
        <dbReference type="ChEBI" id="CHEBI:33019"/>
        <dbReference type="ChEBI" id="CHEBI:61557"/>
        <dbReference type="ChEBI" id="CHEBI:140395"/>
        <dbReference type="EC" id="2.7.7.6"/>
    </reaction>
</comment>
<dbReference type="SUPFAM" id="SSF63562">
    <property type="entry name" value="RPB6/omega subunit-like"/>
    <property type="match status" value="1"/>
</dbReference>
<keyword evidence="5" id="KW-0808">Transferase</keyword>
<evidence type="ECO:0000256" key="10">
    <source>
        <dbReference type="ARBA" id="ARBA00048552"/>
    </source>
</evidence>
<dbReference type="Proteomes" id="UP000267841">
    <property type="component" value="Unassembled WGS sequence"/>
</dbReference>
<dbReference type="InterPro" id="IPR003716">
    <property type="entry name" value="DNA-dir_RNA_pol_omega"/>
</dbReference>
<reference evidence="11 12" key="1">
    <citation type="submission" date="2018-10" db="EMBL/GenBank/DDBJ databases">
        <title>Genomic Encyclopedia of Archaeal and Bacterial Type Strains, Phase II (KMG-II): from individual species to whole genera.</title>
        <authorList>
            <person name="Goeker M."/>
        </authorList>
    </citation>
    <scope>NUCLEOTIDE SEQUENCE [LARGE SCALE GENOMIC DNA]</scope>
    <source>
        <strain evidence="11 12">DSM 16510</strain>
    </source>
</reference>
<dbReference type="EC" id="2.7.7.6" evidence="2"/>
<accession>A0A497XPC7</accession>
<dbReference type="GO" id="GO:0003899">
    <property type="term" value="F:DNA-directed RNA polymerase activity"/>
    <property type="evidence" value="ECO:0007669"/>
    <property type="project" value="UniProtKB-EC"/>
</dbReference>
<dbReference type="AlphaFoldDB" id="A0A497XPC7"/>
<dbReference type="Pfam" id="PF01192">
    <property type="entry name" value="RNA_pol_Rpb6"/>
    <property type="match status" value="1"/>
</dbReference>
<comment type="similarity">
    <text evidence="1">Belongs to the RNA polymerase subunit omega family.</text>
</comment>
<organism evidence="11 12">
    <name type="scientific">Hydrogenivirga caldilitoris</name>
    <dbReference type="NCBI Taxonomy" id="246264"/>
    <lineage>
        <taxon>Bacteria</taxon>
        <taxon>Pseudomonadati</taxon>
        <taxon>Aquificota</taxon>
        <taxon>Aquificia</taxon>
        <taxon>Aquificales</taxon>
        <taxon>Aquificaceae</taxon>
        <taxon>Hydrogenivirga</taxon>
    </lineage>
</organism>